<dbReference type="PIRSF" id="PIRSF006324">
    <property type="entry name" value="LeuE"/>
    <property type="match status" value="1"/>
</dbReference>
<dbReference type="GO" id="GO:0005886">
    <property type="term" value="C:plasma membrane"/>
    <property type="evidence" value="ECO:0007669"/>
    <property type="project" value="UniProtKB-SubCell"/>
</dbReference>
<feature type="transmembrane region" description="Helical" evidence="6">
    <location>
        <begin position="71"/>
        <end position="88"/>
    </location>
</feature>
<feature type="transmembrane region" description="Helical" evidence="6">
    <location>
        <begin position="109"/>
        <end position="136"/>
    </location>
</feature>
<feature type="transmembrane region" description="Helical" evidence="6">
    <location>
        <begin position="40"/>
        <end position="65"/>
    </location>
</feature>
<keyword evidence="5 6" id="KW-0472">Membrane</keyword>
<sequence length="204" mass="21949">MSLELYVAYLVACVVITIVPGPTVTLIVANSLTHGMRAGLLNVAGTQLGIAMMMVVLVVGLASIVETMGFWFDWVRLLGAAYLVWLGWKMLRTSGAIDAGGAVPKPRGGFFLQGFLVMLSNPKTLIFFGAFIPQFVNPNGDYVGQVVLLCATAMAVAMVTDSRYAILTSRARMLFSRRRVRLMSQVSGATLIGGGVWLALSRSR</sequence>
<feature type="transmembrane region" description="Helical" evidence="6">
    <location>
        <begin position="6"/>
        <end position="28"/>
    </location>
</feature>
<feature type="transmembrane region" description="Helical" evidence="6">
    <location>
        <begin position="180"/>
        <end position="200"/>
    </location>
</feature>
<evidence type="ECO:0000256" key="4">
    <source>
        <dbReference type="ARBA" id="ARBA00022989"/>
    </source>
</evidence>
<evidence type="ECO:0000256" key="6">
    <source>
        <dbReference type="SAM" id="Phobius"/>
    </source>
</evidence>
<keyword evidence="2" id="KW-1003">Cell membrane</keyword>
<dbReference type="Proteomes" id="UP000321638">
    <property type="component" value="Unassembled WGS sequence"/>
</dbReference>
<evidence type="ECO:0000313" key="8">
    <source>
        <dbReference type="Proteomes" id="UP000321638"/>
    </source>
</evidence>
<keyword evidence="4 6" id="KW-1133">Transmembrane helix</keyword>
<dbReference type="OrthoDB" id="9804822at2"/>
<keyword evidence="8" id="KW-1185">Reference proteome</keyword>
<dbReference type="AlphaFoldDB" id="A0A5C8PNE6"/>
<dbReference type="PANTHER" id="PTHR30086">
    <property type="entry name" value="ARGININE EXPORTER PROTEIN ARGO"/>
    <property type="match status" value="1"/>
</dbReference>
<dbReference type="GO" id="GO:0015171">
    <property type="term" value="F:amino acid transmembrane transporter activity"/>
    <property type="evidence" value="ECO:0007669"/>
    <property type="project" value="TreeGrafter"/>
</dbReference>
<comment type="caution">
    <text evidence="7">The sequence shown here is derived from an EMBL/GenBank/DDBJ whole genome shotgun (WGS) entry which is preliminary data.</text>
</comment>
<evidence type="ECO:0000256" key="2">
    <source>
        <dbReference type="ARBA" id="ARBA00022475"/>
    </source>
</evidence>
<name>A0A5C8PNE6_9HYPH</name>
<accession>A0A5C8PNE6</accession>
<evidence type="ECO:0000256" key="1">
    <source>
        <dbReference type="ARBA" id="ARBA00004651"/>
    </source>
</evidence>
<evidence type="ECO:0000313" key="7">
    <source>
        <dbReference type="EMBL" id="TXL75924.1"/>
    </source>
</evidence>
<gene>
    <name evidence="7" type="ORF">FHP25_12555</name>
</gene>
<proteinExistence type="predicted"/>
<feature type="transmembrane region" description="Helical" evidence="6">
    <location>
        <begin position="142"/>
        <end position="159"/>
    </location>
</feature>
<protein>
    <submittedName>
        <fullName evidence="7">LysE family translocator</fullName>
    </submittedName>
</protein>
<evidence type="ECO:0000256" key="3">
    <source>
        <dbReference type="ARBA" id="ARBA00022692"/>
    </source>
</evidence>
<dbReference type="PANTHER" id="PTHR30086:SF20">
    <property type="entry name" value="ARGININE EXPORTER PROTEIN ARGO-RELATED"/>
    <property type="match status" value="1"/>
</dbReference>
<dbReference type="InterPro" id="IPR001123">
    <property type="entry name" value="LeuE-type"/>
</dbReference>
<dbReference type="EMBL" id="VDUZ01000012">
    <property type="protein sequence ID" value="TXL75924.1"/>
    <property type="molecule type" value="Genomic_DNA"/>
</dbReference>
<reference evidence="7 8" key="1">
    <citation type="submission" date="2019-06" db="EMBL/GenBank/DDBJ databases">
        <title>New taxonomy in bacterial strain CC-CFT640, isolated from vineyard.</title>
        <authorList>
            <person name="Lin S.-Y."/>
            <person name="Tsai C.-F."/>
            <person name="Young C.-C."/>
        </authorList>
    </citation>
    <scope>NUCLEOTIDE SEQUENCE [LARGE SCALE GENOMIC DNA]</scope>
    <source>
        <strain evidence="7 8">CC-CFT640</strain>
    </source>
</reference>
<keyword evidence="3 6" id="KW-0812">Transmembrane</keyword>
<organism evidence="7 8">
    <name type="scientific">Vineibacter terrae</name>
    <dbReference type="NCBI Taxonomy" id="2586908"/>
    <lineage>
        <taxon>Bacteria</taxon>
        <taxon>Pseudomonadati</taxon>
        <taxon>Pseudomonadota</taxon>
        <taxon>Alphaproteobacteria</taxon>
        <taxon>Hyphomicrobiales</taxon>
        <taxon>Vineibacter</taxon>
    </lineage>
</organism>
<dbReference type="RefSeq" id="WP_147847285.1">
    <property type="nucleotide sequence ID" value="NZ_VDUZ01000012.1"/>
</dbReference>
<dbReference type="Pfam" id="PF01810">
    <property type="entry name" value="LysE"/>
    <property type="match status" value="1"/>
</dbReference>
<evidence type="ECO:0000256" key="5">
    <source>
        <dbReference type="ARBA" id="ARBA00023136"/>
    </source>
</evidence>
<comment type="subcellular location">
    <subcellularLocation>
        <location evidence="1">Cell membrane</location>
        <topology evidence="1">Multi-pass membrane protein</topology>
    </subcellularLocation>
</comment>